<name>A0BZL8_PARTE</name>
<dbReference type="GeneID" id="5017170"/>
<dbReference type="InParanoid" id="A0BZL8"/>
<keyword evidence="1" id="KW-0812">Transmembrane</keyword>
<feature type="transmembrane region" description="Helical" evidence="1">
    <location>
        <begin position="12"/>
        <end position="31"/>
    </location>
</feature>
<organism evidence="2 3">
    <name type="scientific">Paramecium tetraurelia</name>
    <dbReference type="NCBI Taxonomy" id="5888"/>
    <lineage>
        <taxon>Eukaryota</taxon>
        <taxon>Sar</taxon>
        <taxon>Alveolata</taxon>
        <taxon>Ciliophora</taxon>
        <taxon>Intramacronucleata</taxon>
        <taxon>Oligohymenophorea</taxon>
        <taxon>Peniculida</taxon>
        <taxon>Parameciidae</taxon>
        <taxon>Paramecium</taxon>
    </lineage>
</organism>
<evidence type="ECO:0000313" key="3">
    <source>
        <dbReference type="Proteomes" id="UP000000600"/>
    </source>
</evidence>
<proteinExistence type="predicted"/>
<evidence type="ECO:0008006" key="4">
    <source>
        <dbReference type="Google" id="ProtNLM"/>
    </source>
</evidence>
<dbReference type="EMBL" id="CT868030">
    <property type="protein sequence ID" value="CAK63985.1"/>
    <property type="molecule type" value="Genomic_DNA"/>
</dbReference>
<accession>A0BZL8</accession>
<evidence type="ECO:0000256" key="1">
    <source>
        <dbReference type="SAM" id="Phobius"/>
    </source>
</evidence>
<gene>
    <name evidence="2" type="ORF">GSPATT00005837001</name>
</gene>
<evidence type="ECO:0000313" key="2">
    <source>
        <dbReference type="EMBL" id="CAK63985.1"/>
    </source>
</evidence>
<dbReference type="Proteomes" id="UP000000600">
    <property type="component" value="Unassembled WGS sequence"/>
</dbReference>
<dbReference type="RefSeq" id="XP_001431383.1">
    <property type="nucleotide sequence ID" value="XM_001431346.1"/>
</dbReference>
<dbReference type="AlphaFoldDB" id="A0BZL8"/>
<sequence length="142" mass="16300">MQVQCKHLQEIHFSICCMLLVLIALNIELFVRQSLQLLKLVLDAGLMTRQACNAFQTICQKNMLIILSVLQASSQLLRVAENLELLVLNDYLNKLYVMIQEFTQLSPLNILLRIAILSDFTTLSITVQYIIKCTSNYNCVYQ</sequence>
<dbReference type="HOGENOM" id="CLU_1819560_0_0_1"/>
<keyword evidence="1" id="KW-0472">Membrane</keyword>
<keyword evidence="1" id="KW-1133">Transmembrane helix</keyword>
<reference evidence="2 3" key="1">
    <citation type="journal article" date="2006" name="Nature">
        <title>Global trends of whole-genome duplications revealed by the ciliate Paramecium tetraurelia.</title>
        <authorList>
            <consortium name="Genoscope"/>
            <person name="Aury J.-M."/>
            <person name="Jaillon O."/>
            <person name="Duret L."/>
            <person name="Noel B."/>
            <person name="Jubin C."/>
            <person name="Porcel B.M."/>
            <person name="Segurens B."/>
            <person name="Daubin V."/>
            <person name="Anthouard V."/>
            <person name="Aiach N."/>
            <person name="Arnaiz O."/>
            <person name="Billaut A."/>
            <person name="Beisson J."/>
            <person name="Blanc I."/>
            <person name="Bouhouche K."/>
            <person name="Camara F."/>
            <person name="Duharcourt S."/>
            <person name="Guigo R."/>
            <person name="Gogendeau D."/>
            <person name="Katinka M."/>
            <person name="Keller A.-M."/>
            <person name="Kissmehl R."/>
            <person name="Klotz C."/>
            <person name="Koll F."/>
            <person name="Le Moue A."/>
            <person name="Lepere C."/>
            <person name="Malinsky S."/>
            <person name="Nowacki M."/>
            <person name="Nowak J.K."/>
            <person name="Plattner H."/>
            <person name="Poulain J."/>
            <person name="Ruiz F."/>
            <person name="Serrano V."/>
            <person name="Zagulski M."/>
            <person name="Dessen P."/>
            <person name="Betermier M."/>
            <person name="Weissenbach J."/>
            <person name="Scarpelli C."/>
            <person name="Schachter V."/>
            <person name="Sperling L."/>
            <person name="Meyer E."/>
            <person name="Cohen J."/>
            <person name="Wincker P."/>
        </authorList>
    </citation>
    <scope>NUCLEOTIDE SEQUENCE [LARGE SCALE GENOMIC DNA]</scope>
    <source>
        <strain evidence="2 3">Stock d4-2</strain>
    </source>
</reference>
<dbReference type="KEGG" id="ptm:GSPATT00005837001"/>
<keyword evidence="3" id="KW-1185">Reference proteome</keyword>
<protein>
    <recommendedName>
        <fullName evidence="4">Transmembrane protein</fullName>
    </recommendedName>
</protein>